<feature type="transmembrane region" description="Helical" evidence="18">
    <location>
        <begin position="295"/>
        <end position="319"/>
    </location>
</feature>
<organism evidence="21 22">
    <name type="scientific">Oryza rufipogon</name>
    <name type="common">Brownbeard rice</name>
    <name type="synonym">Asian wild rice</name>
    <dbReference type="NCBI Taxonomy" id="4529"/>
    <lineage>
        <taxon>Eukaryota</taxon>
        <taxon>Viridiplantae</taxon>
        <taxon>Streptophyta</taxon>
        <taxon>Embryophyta</taxon>
        <taxon>Tracheophyta</taxon>
        <taxon>Spermatophyta</taxon>
        <taxon>Magnoliopsida</taxon>
        <taxon>Liliopsida</taxon>
        <taxon>Poales</taxon>
        <taxon>Poaceae</taxon>
        <taxon>BOP clade</taxon>
        <taxon>Oryzoideae</taxon>
        <taxon>Oryzeae</taxon>
        <taxon>Oryzinae</taxon>
        <taxon>Oryza</taxon>
    </lineage>
</organism>
<dbReference type="Gene3D" id="3.30.200.20">
    <property type="entry name" value="Phosphorylase Kinase, domain 1"/>
    <property type="match status" value="1"/>
</dbReference>
<comment type="similarity">
    <text evidence="3">In the C-terminal section; belongs to the protein kinase superfamily. Ser/Thr protein kinase family.</text>
</comment>
<dbReference type="HOGENOM" id="CLU_000288_62_3_1"/>
<keyword evidence="5" id="KW-0723">Serine/threonine-protein kinase</keyword>
<dbReference type="InterPro" id="IPR000719">
    <property type="entry name" value="Prot_kinase_dom"/>
</dbReference>
<evidence type="ECO:0000256" key="17">
    <source>
        <dbReference type="PROSITE-ProRule" id="PRU10141"/>
    </source>
</evidence>
<evidence type="ECO:0000259" key="20">
    <source>
        <dbReference type="PROSITE" id="PS50011"/>
    </source>
</evidence>
<dbReference type="InterPro" id="IPR050528">
    <property type="entry name" value="L-type_Lectin-RKs"/>
</dbReference>
<keyword evidence="15" id="KW-0675">Receptor</keyword>
<dbReference type="FunFam" id="3.30.200.20:FF:000805">
    <property type="entry name" value="L-type lectin-domain containing receptor kinase V.9"/>
    <property type="match status" value="1"/>
</dbReference>
<keyword evidence="22" id="KW-1185">Reference proteome</keyword>
<comment type="subcellular location">
    <subcellularLocation>
        <location evidence="1">Membrane</location>
        <topology evidence="1">Single-pass type I membrane protein</topology>
    </subcellularLocation>
</comment>
<evidence type="ECO:0000256" key="1">
    <source>
        <dbReference type="ARBA" id="ARBA00004479"/>
    </source>
</evidence>
<evidence type="ECO:0000256" key="7">
    <source>
        <dbReference type="ARBA" id="ARBA00022692"/>
    </source>
</evidence>
<evidence type="ECO:0000256" key="2">
    <source>
        <dbReference type="ARBA" id="ARBA00008536"/>
    </source>
</evidence>
<comment type="similarity">
    <text evidence="2">In the N-terminal section; belongs to the leguminous lectin family.</text>
</comment>
<sequence>MTSTKLILFFLLLFLITLNLSASSTGGDHERFIYSGFTGANLTMDGSAKIIPTGLLALTKDIYQTKSHAIDPDPIRISQSNGTVRSFSVSFVFGILSRSSGSRSSHGFAFFIAPTKNFSSALPSQYMGLLNIANNGNLSNHLFAIEFDTVRNLELSDINDNHVGIDINSLNSEQSYYAGFYDDKSGTFTNLSLTNGGPIQVWVEYDRNTTQTNVTIAPLGIAKPMRPLVSVTHDLSTVFTNQSYLGFSSATGATTSHHYILGWSFGMNSPAPFIDSTKLPKLPGPLDSGPRTRSILLILPPIGSILLVSIAVMVVVLLARRNLRCKEVREDWEVEYGPRRFAYQDLYRATRGFKNKNLVGIGGFGKVYKGVLPISKLQVAVKRVSYDSKQGIKEFIAEVVSIGNLQHRNIVQLFGYCRCKGELLLVYDYMENGSLDKHLYNFEGQPTLDWAQRFKIIKDIASGLLYLHEDWDKVVIHRDVKASNVLIDKETNARLGDFGLSRLCDHGSNLHTTNVVGTIGYLAPELIHTGKATTLSDVFGFGIFLLEVACGQKPIKINSEGSHLVLADWVVENWHKGSFLDTMDTRLQGNYNIDEACIVLKLGLLCSHPFPNARPNMRQVLQYLDGNVKLPELHRAHFSYEIN</sequence>
<evidence type="ECO:0000313" key="22">
    <source>
        <dbReference type="Proteomes" id="UP000008022"/>
    </source>
</evidence>
<dbReference type="GO" id="GO:0030246">
    <property type="term" value="F:carbohydrate binding"/>
    <property type="evidence" value="ECO:0007669"/>
    <property type="project" value="UniProtKB-KW"/>
</dbReference>
<dbReference type="Pfam" id="PF00139">
    <property type="entry name" value="Lectin_legB"/>
    <property type="match status" value="1"/>
</dbReference>
<feature type="signal peptide" evidence="19">
    <location>
        <begin position="1"/>
        <end position="22"/>
    </location>
</feature>
<evidence type="ECO:0000256" key="19">
    <source>
        <dbReference type="SAM" id="SignalP"/>
    </source>
</evidence>
<evidence type="ECO:0000313" key="21">
    <source>
        <dbReference type="EnsemblPlants" id="ORUFI07G01850.1"/>
    </source>
</evidence>
<dbReference type="EnsemblPlants" id="ORUFI07G01850.1">
    <property type="protein sequence ID" value="ORUFI07G01850.1"/>
    <property type="gene ID" value="ORUFI07G01850"/>
</dbReference>
<dbReference type="Gene3D" id="2.60.120.200">
    <property type="match status" value="1"/>
</dbReference>
<feature type="binding site" evidence="17">
    <location>
        <position position="382"/>
    </location>
    <ligand>
        <name>ATP</name>
        <dbReference type="ChEBI" id="CHEBI:30616"/>
    </ligand>
</feature>
<evidence type="ECO:0000256" key="5">
    <source>
        <dbReference type="ARBA" id="ARBA00022527"/>
    </source>
</evidence>
<keyword evidence="11" id="KW-0418">Kinase</keyword>
<keyword evidence="10 17" id="KW-0547">Nucleotide-binding</keyword>
<feature type="domain" description="Protein kinase" evidence="20">
    <location>
        <begin position="353"/>
        <end position="633"/>
    </location>
</feature>
<evidence type="ECO:0000256" key="16">
    <source>
        <dbReference type="ARBA" id="ARBA00023180"/>
    </source>
</evidence>
<keyword evidence="6" id="KW-0808">Transferase</keyword>
<dbReference type="InterPro" id="IPR001220">
    <property type="entry name" value="Legume_lectin_dom"/>
</dbReference>
<dbReference type="CDD" id="cd06899">
    <property type="entry name" value="lectin_legume_LecRK_Arcelin_ConA"/>
    <property type="match status" value="1"/>
</dbReference>
<dbReference type="InterPro" id="IPR008271">
    <property type="entry name" value="Ser/Thr_kinase_AS"/>
</dbReference>
<evidence type="ECO:0000256" key="9">
    <source>
        <dbReference type="ARBA" id="ARBA00022734"/>
    </source>
</evidence>
<dbReference type="PROSITE" id="PS00108">
    <property type="entry name" value="PROTEIN_KINASE_ST"/>
    <property type="match status" value="1"/>
</dbReference>
<keyword evidence="16" id="KW-0325">Glycoprotein</keyword>
<protein>
    <recommendedName>
        <fullName evidence="4">non-specific serine/threonine protein kinase</fullName>
        <ecNumber evidence="4">2.7.11.1</ecNumber>
    </recommendedName>
</protein>
<dbReference type="STRING" id="4529.A0A0E0Q3P3"/>
<evidence type="ECO:0000256" key="3">
    <source>
        <dbReference type="ARBA" id="ARBA00010217"/>
    </source>
</evidence>
<name>A0A0E0Q3P3_ORYRU</name>
<reference evidence="21" key="2">
    <citation type="submission" date="2015-06" db="UniProtKB">
        <authorList>
            <consortium name="EnsemblPlants"/>
        </authorList>
    </citation>
    <scope>IDENTIFICATION</scope>
</reference>
<keyword evidence="12 17" id="KW-0067">ATP-binding</keyword>
<evidence type="ECO:0000256" key="6">
    <source>
        <dbReference type="ARBA" id="ARBA00022679"/>
    </source>
</evidence>
<evidence type="ECO:0000256" key="18">
    <source>
        <dbReference type="SAM" id="Phobius"/>
    </source>
</evidence>
<keyword evidence="9" id="KW-0430">Lectin</keyword>
<dbReference type="GO" id="GO:0005524">
    <property type="term" value="F:ATP binding"/>
    <property type="evidence" value="ECO:0007669"/>
    <property type="project" value="UniProtKB-UniRule"/>
</dbReference>
<evidence type="ECO:0000256" key="11">
    <source>
        <dbReference type="ARBA" id="ARBA00022777"/>
    </source>
</evidence>
<keyword evidence="7 18" id="KW-0812">Transmembrane</keyword>
<dbReference type="SUPFAM" id="SSF56112">
    <property type="entry name" value="Protein kinase-like (PK-like)"/>
    <property type="match status" value="1"/>
</dbReference>
<evidence type="ECO:0000256" key="8">
    <source>
        <dbReference type="ARBA" id="ARBA00022729"/>
    </source>
</evidence>
<dbReference type="InterPro" id="IPR011009">
    <property type="entry name" value="Kinase-like_dom_sf"/>
</dbReference>
<reference evidence="22" key="1">
    <citation type="submission" date="2013-06" db="EMBL/GenBank/DDBJ databases">
        <authorList>
            <person name="Zhao Q."/>
        </authorList>
    </citation>
    <scope>NUCLEOTIDE SEQUENCE</scope>
    <source>
        <strain evidence="22">cv. W1943</strain>
    </source>
</reference>
<dbReference type="EC" id="2.7.11.1" evidence="4"/>
<evidence type="ECO:0000256" key="15">
    <source>
        <dbReference type="ARBA" id="ARBA00023170"/>
    </source>
</evidence>
<keyword evidence="14 18" id="KW-0472">Membrane</keyword>
<dbReference type="Pfam" id="PF00069">
    <property type="entry name" value="Pkinase"/>
    <property type="match status" value="1"/>
</dbReference>
<dbReference type="eggNOG" id="ENOG502QSJ4">
    <property type="taxonomic scope" value="Eukaryota"/>
</dbReference>
<dbReference type="Proteomes" id="UP000008022">
    <property type="component" value="Unassembled WGS sequence"/>
</dbReference>
<feature type="chain" id="PRO_5002370799" description="non-specific serine/threonine protein kinase" evidence="19">
    <location>
        <begin position="23"/>
        <end position="643"/>
    </location>
</feature>
<dbReference type="OMA" id="VVENWHK"/>
<evidence type="ECO:0000256" key="14">
    <source>
        <dbReference type="ARBA" id="ARBA00023136"/>
    </source>
</evidence>
<evidence type="ECO:0000256" key="4">
    <source>
        <dbReference type="ARBA" id="ARBA00012513"/>
    </source>
</evidence>
<evidence type="ECO:0000256" key="10">
    <source>
        <dbReference type="ARBA" id="ARBA00022741"/>
    </source>
</evidence>
<dbReference type="PANTHER" id="PTHR27007">
    <property type="match status" value="1"/>
</dbReference>
<accession>A0A0E0Q3P3</accession>
<dbReference type="Gramene" id="ORUFI07G01850.1">
    <property type="protein sequence ID" value="ORUFI07G01850.1"/>
    <property type="gene ID" value="ORUFI07G01850"/>
</dbReference>
<dbReference type="FunFam" id="2.60.120.200:FF:000051">
    <property type="entry name" value="L-type lectin-domain containing receptor kinase V.9"/>
    <property type="match status" value="1"/>
</dbReference>
<dbReference type="SMART" id="SM00220">
    <property type="entry name" value="S_TKc"/>
    <property type="match status" value="1"/>
</dbReference>
<dbReference type="GO" id="GO:0016020">
    <property type="term" value="C:membrane"/>
    <property type="evidence" value="ECO:0007669"/>
    <property type="project" value="UniProtKB-SubCell"/>
</dbReference>
<proteinExistence type="inferred from homology"/>
<evidence type="ECO:0000256" key="13">
    <source>
        <dbReference type="ARBA" id="ARBA00022989"/>
    </source>
</evidence>
<evidence type="ECO:0000256" key="12">
    <source>
        <dbReference type="ARBA" id="ARBA00022840"/>
    </source>
</evidence>
<dbReference type="PROSITE" id="PS50011">
    <property type="entry name" value="PROTEIN_KINASE_DOM"/>
    <property type="match status" value="1"/>
</dbReference>
<dbReference type="FunFam" id="1.10.510.10:FF:000517">
    <property type="entry name" value="Putative receptor kinase Lecrk"/>
    <property type="match status" value="1"/>
</dbReference>
<dbReference type="InterPro" id="IPR017441">
    <property type="entry name" value="Protein_kinase_ATP_BS"/>
</dbReference>
<dbReference type="GO" id="GO:0004674">
    <property type="term" value="F:protein serine/threonine kinase activity"/>
    <property type="evidence" value="ECO:0007669"/>
    <property type="project" value="UniProtKB-KW"/>
</dbReference>
<dbReference type="InterPro" id="IPR013320">
    <property type="entry name" value="ConA-like_dom_sf"/>
</dbReference>
<dbReference type="Gene3D" id="1.10.510.10">
    <property type="entry name" value="Transferase(Phosphotransferase) domain 1"/>
    <property type="match status" value="1"/>
</dbReference>
<dbReference type="SUPFAM" id="SSF49899">
    <property type="entry name" value="Concanavalin A-like lectins/glucanases"/>
    <property type="match status" value="1"/>
</dbReference>
<dbReference type="PROSITE" id="PS00107">
    <property type="entry name" value="PROTEIN_KINASE_ATP"/>
    <property type="match status" value="1"/>
</dbReference>
<dbReference type="CDD" id="cd14066">
    <property type="entry name" value="STKc_IRAK"/>
    <property type="match status" value="1"/>
</dbReference>
<keyword evidence="13 18" id="KW-1133">Transmembrane helix</keyword>
<dbReference type="AlphaFoldDB" id="A0A0E0Q3P3"/>
<keyword evidence="8 19" id="KW-0732">Signal</keyword>